<dbReference type="PATRIC" id="fig|34073.19.peg.4123"/>
<evidence type="ECO:0000313" key="2">
    <source>
        <dbReference type="Proteomes" id="UP000035170"/>
    </source>
</evidence>
<dbReference type="EMBL" id="JZWI01000021">
    <property type="protein sequence ID" value="KLN54723.1"/>
    <property type="molecule type" value="Genomic_DNA"/>
</dbReference>
<sequence>MNHPFNIIPSLSAIAIAYTQSNLIADEVLPRVPVYTENFNHLKYKLEDAFAAPDTRVGRKSAPNQVSWGSELQAAMVEDHALDAPVPNADVDAYNLAKQAGTGYVAQADPLSRATKLVMQTVQNRREKRAADLVFNPASYGANNKETLTSNFWDDYANSDPLVQIDEYLDSMVMRPTVVVFGRRVFSKLSRHPKVCKAIFGNNTDAGKVSMQALASELGMEKICVGDAWINTAAPGQPATLVRVWGNHAAFLVRNKEADTQFGVTFGYTAQFGDQVAGTIQDADIGMRGGQRVRAGESVKELVTANDLGFFVQNAINPAP</sequence>
<proteinExistence type="predicted"/>
<evidence type="ECO:0008006" key="3">
    <source>
        <dbReference type="Google" id="ProtNLM"/>
    </source>
</evidence>
<dbReference type="Gene3D" id="3.90.1690.10">
    <property type="entry name" value="phage-related protein like domain"/>
    <property type="match status" value="1"/>
</dbReference>
<dbReference type="InterPro" id="IPR053738">
    <property type="entry name" value="Lambda_capsid_assembly"/>
</dbReference>
<protein>
    <recommendedName>
        <fullName evidence="3">Phage capsid protein</fullName>
    </recommendedName>
</protein>
<evidence type="ECO:0000313" key="1">
    <source>
        <dbReference type="EMBL" id="KLN54723.1"/>
    </source>
</evidence>
<gene>
    <name evidence="1" type="ORF">VPARA_40270</name>
</gene>
<keyword evidence="2" id="KW-1185">Reference proteome</keyword>
<dbReference type="Proteomes" id="UP000035170">
    <property type="component" value="Unassembled WGS sequence"/>
</dbReference>
<name>A0A0H2LWV4_VARPD</name>
<dbReference type="AlphaFoldDB" id="A0A0H2LWV4"/>
<comment type="caution">
    <text evidence="1">The sequence shown here is derived from an EMBL/GenBank/DDBJ whole genome shotgun (WGS) entry which is preliminary data.</text>
</comment>
<organism evidence="1 2">
    <name type="scientific">Variovorax paradoxus</name>
    <dbReference type="NCBI Taxonomy" id="34073"/>
    <lineage>
        <taxon>Bacteria</taxon>
        <taxon>Pseudomonadati</taxon>
        <taxon>Pseudomonadota</taxon>
        <taxon>Betaproteobacteria</taxon>
        <taxon>Burkholderiales</taxon>
        <taxon>Comamonadaceae</taxon>
        <taxon>Variovorax</taxon>
    </lineage>
</organism>
<reference evidence="1 2" key="1">
    <citation type="submission" date="2015-03" db="EMBL/GenBank/DDBJ databases">
        <title>Genome sequence of Variovorax paradoxus TBEA6.</title>
        <authorList>
            <person name="Poehlein A."/>
            <person name="Schuldes J."/>
            <person name="Wuebbeler J.H."/>
            <person name="Hiessl S."/>
            <person name="Steinbuechel A."/>
            <person name="Daniel R."/>
        </authorList>
    </citation>
    <scope>NUCLEOTIDE SEQUENCE [LARGE SCALE GENOMIC DNA]</scope>
    <source>
        <strain evidence="1 2">TBEA6</strain>
    </source>
</reference>
<dbReference type="RefSeq" id="WP_047785770.1">
    <property type="nucleotide sequence ID" value="NZ_JZWI01000021.1"/>
</dbReference>
<accession>A0A0H2LWV4</accession>